<proteinExistence type="predicted"/>
<dbReference type="EMBL" id="JAAVLX010000004">
    <property type="protein sequence ID" value="NOJ40782.1"/>
    <property type="molecule type" value="Genomic_DNA"/>
</dbReference>
<evidence type="ECO:0000256" key="1">
    <source>
        <dbReference type="SAM" id="Phobius"/>
    </source>
</evidence>
<sequence>MGGASCDDEGGTAAIGIARWLSLAAAPTFAIMALLTAVVGGGPLDALCSAANASPVGGMVPMYLLMTAFHSAPWLKLIVRR</sequence>
<dbReference type="Proteomes" id="UP000544122">
    <property type="component" value="Unassembled WGS sequence"/>
</dbReference>
<keyword evidence="1" id="KW-1133">Transmembrane helix</keyword>
<keyword evidence="1" id="KW-0812">Transmembrane</keyword>
<reference evidence="2 3" key="1">
    <citation type="submission" date="2020-03" db="EMBL/GenBank/DDBJ databases">
        <title>Bradyrhizobium diversity isolated from nodules of Indigofera sp.</title>
        <authorList>
            <person name="Klepa M."/>
            <person name="Helene L."/>
            <person name="Hungria M."/>
        </authorList>
    </citation>
    <scope>NUCLEOTIDE SEQUENCE [LARGE SCALE GENOMIC DNA]</scope>
    <source>
        <strain evidence="2 3">WSM 1791</strain>
    </source>
</reference>
<comment type="caution">
    <text evidence="2">The sequence shown here is derived from an EMBL/GenBank/DDBJ whole genome shotgun (WGS) entry which is preliminary data.</text>
</comment>
<accession>A0A7Y4GT06</accession>
<feature type="transmembrane region" description="Helical" evidence="1">
    <location>
        <begin position="60"/>
        <end position="79"/>
    </location>
</feature>
<keyword evidence="3" id="KW-1185">Reference proteome</keyword>
<keyword evidence="1" id="KW-0472">Membrane</keyword>
<evidence type="ECO:0000313" key="2">
    <source>
        <dbReference type="EMBL" id="NOJ40782.1"/>
    </source>
</evidence>
<protein>
    <submittedName>
        <fullName evidence="2">Uncharacterized protein</fullName>
    </submittedName>
</protein>
<dbReference type="AlphaFoldDB" id="A0A7Y4GT06"/>
<name>A0A7Y4GT06_9BRAD</name>
<evidence type="ECO:0000313" key="3">
    <source>
        <dbReference type="Proteomes" id="UP000544122"/>
    </source>
</evidence>
<feature type="transmembrane region" description="Helical" evidence="1">
    <location>
        <begin position="20"/>
        <end position="40"/>
    </location>
</feature>
<organism evidence="2 3">
    <name type="scientific">Bradyrhizobium australiense</name>
    <dbReference type="NCBI Taxonomy" id="2721161"/>
    <lineage>
        <taxon>Bacteria</taxon>
        <taxon>Pseudomonadati</taxon>
        <taxon>Pseudomonadota</taxon>
        <taxon>Alphaproteobacteria</taxon>
        <taxon>Hyphomicrobiales</taxon>
        <taxon>Nitrobacteraceae</taxon>
        <taxon>Bradyrhizobium</taxon>
    </lineage>
</organism>
<gene>
    <name evidence="2" type="ORF">HCN58_14420</name>
</gene>